<evidence type="ECO:0000256" key="1">
    <source>
        <dbReference type="ARBA" id="ARBA00004496"/>
    </source>
</evidence>
<dbReference type="AlphaFoldDB" id="A0A6V0KCY1"/>
<accession>A0A6V0KCY1</accession>
<dbReference type="GO" id="GO:0005737">
    <property type="term" value="C:cytoplasm"/>
    <property type="evidence" value="ECO:0007669"/>
    <property type="project" value="UniProtKB-SubCell"/>
</dbReference>
<gene>
    <name evidence="8" type="ORF">BRAN1462_LOCUS2778</name>
</gene>
<dbReference type="InterPro" id="IPR032801">
    <property type="entry name" value="PXL2A/B/C"/>
</dbReference>
<dbReference type="PANTHER" id="PTHR28630">
    <property type="match status" value="1"/>
</dbReference>
<keyword evidence="3" id="KW-0676">Redox-active center</keyword>
<keyword evidence="2" id="KW-0963">Cytoplasm</keyword>
<evidence type="ECO:0000256" key="2">
    <source>
        <dbReference type="ARBA" id="ARBA00022490"/>
    </source>
</evidence>
<reference evidence="8" key="1">
    <citation type="submission" date="2021-01" db="EMBL/GenBank/DDBJ databases">
        <authorList>
            <person name="Corre E."/>
            <person name="Pelletier E."/>
            <person name="Niang G."/>
            <person name="Scheremetjew M."/>
            <person name="Finn R."/>
            <person name="Kale V."/>
            <person name="Holt S."/>
            <person name="Cochrane G."/>
            <person name="Meng A."/>
            <person name="Brown T."/>
            <person name="Cohen L."/>
        </authorList>
    </citation>
    <scope>NUCLEOTIDE SEQUENCE</scope>
    <source>
        <strain evidence="8">RCC3387</strain>
    </source>
</reference>
<dbReference type="Pfam" id="PF13911">
    <property type="entry name" value="AhpC-TSA_2"/>
    <property type="match status" value="1"/>
</dbReference>
<comment type="similarity">
    <text evidence="4">Belongs to the peroxiredoxin-like PRXL2 family. PRXL2A subfamily.</text>
</comment>
<evidence type="ECO:0000256" key="5">
    <source>
        <dbReference type="ARBA" id="ARBA00023849"/>
    </source>
</evidence>
<evidence type="ECO:0000256" key="7">
    <source>
        <dbReference type="ARBA" id="ARBA00032129"/>
    </source>
</evidence>
<dbReference type="PANTHER" id="PTHR28630:SF31">
    <property type="entry name" value="PEROXIREDOXIN-LIKE 2A"/>
    <property type="match status" value="1"/>
</dbReference>
<sequence length="157" mass="17271">MNNVLPKVEALADGKKSKVPFVAVVREVAPTKSVKEDAGAKGLGVGEYQHRYFGGRPVYWDEDQKFVEAMGNRRISLKFKAPWWKPWALWKEITEGLKKLKDKGVEGNLVGDGLIQGGVLVVGPGDQGVTFAHFEENDPDVGMPADDIVAGVERFTF</sequence>
<organism evidence="8">
    <name type="scientific">Zooxanthella nutricula</name>
    <dbReference type="NCBI Taxonomy" id="1333877"/>
    <lineage>
        <taxon>Eukaryota</taxon>
        <taxon>Sar</taxon>
        <taxon>Alveolata</taxon>
        <taxon>Dinophyceae</taxon>
        <taxon>Peridiniales</taxon>
        <taxon>Peridiniales incertae sedis</taxon>
        <taxon>Zooxanthella</taxon>
    </lineage>
</organism>
<evidence type="ECO:0000313" key="8">
    <source>
        <dbReference type="EMBL" id="CAD9492888.1"/>
    </source>
</evidence>
<proteinExistence type="inferred from homology"/>
<evidence type="ECO:0000256" key="6">
    <source>
        <dbReference type="ARBA" id="ARBA00032058"/>
    </source>
</evidence>
<dbReference type="EMBL" id="HBGW01004183">
    <property type="protein sequence ID" value="CAD9492888.1"/>
    <property type="molecule type" value="Transcribed_RNA"/>
</dbReference>
<evidence type="ECO:0000256" key="4">
    <source>
        <dbReference type="ARBA" id="ARBA00023787"/>
    </source>
</evidence>
<evidence type="ECO:0000256" key="3">
    <source>
        <dbReference type="ARBA" id="ARBA00023284"/>
    </source>
</evidence>
<comment type="subcellular location">
    <subcellularLocation>
        <location evidence="1">Cytoplasm</location>
    </subcellularLocation>
</comment>
<name>A0A6V0KCY1_9DINO</name>
<protein>
    <recommendedName>
        <fullName evidence="5">Peroxiredoxin-like 2A</fullName>
    </recommendedName>
    <alternativeName>
        <fullName evidence="7">Peroxiredoxin-like 2 activated in M-CSF stimulated monocytes</fullName>
    </alternativeName>
    <alternativeName>
        <fullName evidence="6">Redox-regulatory protein FAM213A</fullName>
    </alternativeName>
</protein>